<sequence>MEAEMQEPEIVETKSPEATMANINNQTGSITKLQPTVQSQDQWLKYGEQVSGFLATLPEYLGNFFNRYKQPLVSIGLIVAAIVAVKVVLAILDALNDIPLVSPTFELIGIGYSTWFIYRYLLKASTRQELTDEITTLKSQVVGKQIPES</sequence>
<comment type="subcellular location">
    <subcellularLocation>
        <location evidence="1">Membrane</location>
        <topology evidence="1">Multi-pass membrane protein</topology>
    </subcellularLocation>
</comment>
<evidence type="ECO:0000256" key="2">
    <source>
        <dbReference type="SAM" id="Phobius"/>
    </source>
</evidence>
<dbReference type="InterPro" id="IPR033344">
    <property type="entry name" value="CURT1"/>
</dbReference>
<proteinExistence type="predicted"/>
<keyword evidence="2" id="KW-0472">Membrane</keyword>
<dbReference type="RefSeq" id="WP_169154705.1">
    <property type="nucleotide sequence ID" value="NZ_CAWPJE010000435.1"/>
</dbReference>
<evidence type="ECO:0000259" key="3">
    <source>
        <dbReference type="Pfam" id="PF14159"/>
    </source>
</evidence>
<feature type="domain" description="Cyanobacterial aminoacyl-tRNA synthetase CAAD" evidence="3">
    <location>
        <begin position="59"/>
        <end position="143"/>
    </location>
</feature>
<feature type="transmembrane region" description="Helical" evidence="2">
    <location>
        <begin position="72"/>
        <end position="92"/>
    </location>
</feature>
<evidence type="ECO:0000313" key="5">
    <source>
        <dbReference type="Proteomes" id="UP000718564"/>
    </source>
</evidence>
<organism evidence="4 5">
    <name type="scientific">Brasilonema bromeliae SPC951</name>
    <dbReference type="NCBI Taxonomy" id="385972"/>
    <lineage>
        <taxon>Bacteria</taxon>
        <taxon>Bacillati</taxon>
        <taxon>Cyanobacteriota</taxon>
        <taxon>Cyanophyceae</taxon>
        <taxon>Nostocales</taxon>
        <taxon>Scytonemataceae</taxon>
        <taxon>Brasilonema</taxon>
        <taxon>Bromeliae group (in: Brasilonema)</taxon>
    </lineage>
</organism>
<dbReference type="EMBL" id="QMEB01000044">
    <property type="protein sequence ID" value="NMG19429.1"/>
    <property type="molecule type" value="Genomic_DNA"/>
</dbReference>
<protein>
    <recommendedName>
        <fullName evidence="3">Cyanobacterial aminoacyl-tRNA synthetase CAAD domain-containing protein</fullName>
    </recommendedName>
</protein>
<dbReference type="PANTHER" id="PTHR33222:SF4">
    <property type="entry name" value="PROTEIN CURVATURE THYLAKOID 1A, CHLOROPLASTIC"/>
    <property type="match status" value="1"/>
</dbReference>
<name>A0ABX1P557_9CYAN</name>
<keyword evidence="2" id="KW-0812">Transmembrane</keyword>
<dbReference type="InterPro" id="IPR025564">
    <property type="entry name" value="CAAD_dom"/>
</dbReference>
<comment type="caution">
    <text evidence="4">The sequence shown here is derived from an EMBL/GenBank/DDBJ whole genome shotgun (WGS) entry which is preliminary data.</text>
</comment>
<evidence type="ECO:0000256" key="1">
    <source>
        <dbReference type="ARBA" id="ARBA00004141"/>
    </source>
</evidence>
<dbReference type="PANTHER" id="PTHR33222">
    <property type="match status" value="1"/>
</dbReference>
<evidence type="ECO:0000313" key="4">
    <source>
        <dbReference type="EMBL" id="NMG19429.1"/>
    </source>
</evidence>
<dbReference type="Proteomes" id="UP000718564">
    <property type="component" value="Unassembled WGS sequence"/>
</dbReference>
<reference evidence="4 5" key="1">
    <citation type="submission" date="2018-06" db="EMBL/GenBank/DDBJ databases">
        <title>Comparative genomics of Brasilonema spp. strains.</title>
        <authorList>
            <person name="Alvarenga D.O."/>
            <person name="Fiore M.F."/>
            <person name="Varani A.M."/>
        </authorList>
    </citation>
    <scope>NUCLEOTIDE SEQUENCE [LARGE SCALE GENOMIC DNA]</scope>
    <source>
        <strain evidence="4 5">SPC951</strain>
    </source>
</reference>
<keyword evidence="2" id="KW-1133">Transmembrane helix</keyword>
<accession>A0ABX1P557</accession>
<keyword evidence="5" id="KW-1185">Reference proteome</keyword>
<dbReference type="Pfam" id="PF14159">
    <property type="entry name" value="CAAD"/>
    <property type="match status" value="1"/>
</dbReference>
<gene>
    <name evidence="4" type="ORF">DP116_08140</name>
</gene>
<feature type="transmembrane region" description="Helical" evidence="2">
    <location>
        <begin position="98"/>
        <end position="118"/>
    </location>
</feature>